<organism evidence="3 4">
    <name type="scientific">Spiribacter salinus</name>
    <dbReference type="NCBI Taxonomy" id="1335746"/>
    <lineage>
        <taxon>Bacteria</taxon>
        <taxon>Pseudomonadati</taxon>
        <taxon>Pseudomonadota</taxon>
        <taxon>Gammaproteobacteria</taxon>
        <taxon>Chromatiales</taxon>
        <taxon>Ectothiorhodospiraceae</taxon>
        <taxon>Spiribacter</taxon>
    </lineage>
</organism>
<dbReference type="InterPro" id="IPR036388">
    <property type="entry name" value="WH-like_DNA-bd_sf"/>
</dbReference>
<gene>
    <name evidence="3" type="ORF">FKY71_14385</name>
</gene>
<comment type="caution">
    <text evidence="3">The sequence shown here is derived from an EMBL/GenBank/DDBJ whole genome shotgun (WGS) entry which is preliminary data.</text>
</comment>
<evidence type="ECO:0000259" key="2">
    <source>
        <dbReference type="PROSITE" id="PS51688"/>
    </source>
</evidence>
<sequence>MQTKNLFGGITVAADIILNDDSIHLEGGAVLVDGGRLTVRNREAPARGRRALASFQGSDSTRVDIHSGEIALQGVVGGRQGRVYLSPAYLHGVGRISCGRLATDQVESPAITLGGGNPEEPGSSGRLTVANDHGEVTVELNGESGTVYAGQPLQSLSDERCKENITSITGALETVSQLRGVRFRWRGMDAADTDQARHIGMIAQEVEQVVPEVVGQRDGRLTMSYAGLVPVLVDAINEQQVTIKAQAELLATLEQRLSALEAQKPC</sequence>
<dbReference type="EMBL" id="VIFK01000222">
    <property type="protein sequence ID" value="TQE98338.1"/>
    <property type="molecule type" value="Genomic_DNA"/>
</dbReference>
<keyword evidence="1" id="KW-0175">Coiled coil</keyword>
<name>A0A540VNP7_9GAMM</name>
<reference evidence="3 4" key="1">
    <citation type="submission" date="2019-06" db="EMBL/GenBank/DDBJ databases">
        <title>Metagenome assembled Genome of Spiribacter salinus SL48-SHIP from the microbial mat of Salt Lake 48 (Novosibirsk region, Russia).</title>
        <authorList>
            <person name="Shipova A."/>
            <person name="Rozanov A.S."/>
            <person name="Bryanskaya A.V."/>
            <person name="Peltek S.E."/>
        </authorList>
    </citation>
    <scope>NUCLEOTIDE SEQUENCE [LARGE SCALE GENOMIC DNA]</scope>
    <source>
        <strain evidence="3">SL48-SHIP-2</strain>
    </source>
</reference>
<proteinExistence type="predicted"/>
<protein>
    <submittedName>
        <fullName evidence="3">Tail fiber domain-containing protein</fullName>
    </submittedName>
</protein>
<dbReference type="AlphaFoldDB" id="A0A540VNP7"/>
<feature type="coiled-coil region" evidence="1">
    <location>
        <begin position="236"/>
        <end position="263"/>
    </location>
</feature>
<dbReference type="PROSITE" id="PS51688">
    <property type="entry name" value="ICA"/>
    <property type="match status" value="1"/>
</dbReference>
<dbReference type="Pfam" id="PF13884">
    <property type="entry name" value="Peptidase_S74"/>
    <property type="match status" value="1"/>
</dbReference>
<evidence type="ECO:0000313" key="4">
    <source>
        <dbReference type="Proteomes" id="UP000315400"/>
    </source>
</evidence>
<evidence type="ECO:0000256" key="1">
    <source>
        <dbReference type="SAM" id="Coils"/>
    </source>
</evidence>
<dbReference type="Gene3D" id="1.10.10.10">
    <property type="entry name" value="Winged helix-like DNA-binding domain superfamily/Winged helix DNA-binding domain"/>
    <property type="match status" value="1"/>
</dbReference>
<accession>A0A540VNP7</accession>
<dbReference type="Proteomes" id="UP000315400">
    <property type="component" value="Unassembled WGS sequence"/>
</dbReference>
<evidence type="ECO:0000313" key="3">
    <source>
        <dbReference type="EMBL" id="TQE98338.1"/>
    </source>
</evidence>
<dbReference type="InterPro" id="IPR030392">
    <property type="entry name" value="S74_ICA"/>
</dbReference>
<feature type="domain" description="Peptidase S74" evidence="2">
    <location>
        <begin position="157"/>
        <end position="257"/>
    </location>
</feature>